<evidence type="ECO:0000256" key="6">
    <source>
        <dbReference type="ARBA" id="ARBA00022475"/>
    </source>
</evidence>
<comment type="caution">
    <text evidence="20">The sequence shown here is derived from an EMBL/GenBank/DDBJ whole genome shotgun (WGS) entry which is preliminary data.</text>
</comment>
<dbReference type="NCBIfam" id="TIGR02966">
    <property type="entry name" value="phoR_proteo"/>
    <property type="match status" value="1"/>
</dbReference>
<keyword evidence="16 18" id="KW-0472">Membrane</keyword>
<dbReference type="SUPFAM" id="SSF47384">
    <property type="entry name" value="Homodimeric domain of signal transducing histidine kinase"/>
    <property type="match status" value="1"/>
</dbReference>
<keyword evidence="21" id="KW-1185">Reference proteome</keyword>
<organism evidence="20 21">
    <name type="scientific">Oceanococcus atlanticus</name>
    <dbReference type="NCBI Taxonomy" id="1317117"/>
    <lineage>
        <taxon>Bacteria</taxon>
        <taxon>Pseudomonadati</taxon>
        <taxon>Pseudomonadota</taxon>
        <taxon>Gammaproteobacteria</taxon>
        <taxon>Chromatiales</taxon>
        <taxon>Oceanococcaceae</taxon>
        <taxon>Oceanococcus</taxon>
    </lineage>
</organism>
<keyword evidence="10 18" id="KW-0812">Transmembrane</keyword>
<evidence type="ECO:0000256" key="14">
    <source>
        <dbReference type="ARBA" id="ARBA00022989"/>
    </source>
</evidence>
<dbReference type="Pfam" id="PF11808">
    <property type="entry name" value="PhoR"/>
    <property type="match status" value="1"/>
</dbReference>
<evidence type="ECO:0000256" key="3">
    <source>
        <dbReference type="ARBA" id="ARBA00012438"/>
    </source>
</evidence>
<keyword evidence="5" id="KW-0813">Transport</keyword>
<dbReference type="InterPro" id="IPR003661">
    <property type="entry name" value="HisK_dim/P_dom"/>
</dbReference>
<feature type="domain" description="Histidine kinase" evidence="19">
    <location>
        <begin position="211"/>
        <end position="441"/>
    </location>
</feature>
<dbReference type="EMBL" id="AQQV01000003">
    <property type="protein sequence ID" value="ORE86214.1"/>
    <property type="molecule type" value="Genomic_DNA"/>
</dbReference>
<evidence type="ECO:0000256" key="1">
    <source>
        <dbReference type="ARBA" id="ARBA00000085"/>
    </source>
</evidence>
<dbReference type="RefSeq" id="WP_083562388.1">
    <property type="nucleotide sequence ID" value="NZ_AQQV01000003.1"/>
</dbReference>
<dbReference type="GO" id="GO:0005524">
    <property type="term" value="F:ATP binding"/>
    <property type="evidence" value="ECO:0007669"/>
    <property type="project" value="UniProtKB-KW"/>
</dbReference>
<keyword evidence="13" id="KW-0067">ATP-binding</keyword>
<dbReference type="InterPro" id="IPR050351">
    <property type="entry name" value="BphY/WalK/GraS-like"/>
</dbReference>
<dbReference type="InterPro" id="IPR003594">
    <property type="entry name" value="HATPase_dom"/>
</dbReference>
<dbReference type="Pfam" id="PF00512">
    <property type="entry name" value="HisKA"/>
    <property type="match status" value="1"/>
</dbReference>
<accession>A0A1Y1SDE6</accession>
<reference evidence="20 21" key="1">
    <citation type="submission" date="2013-04" db="EMBL/GenBank/DDBJ databases">
        <title>Oceanococcus atlanticus 22II-S10r2 Genome Sequencing.</title>
        <authorList>
            <person name="Lai Q."/>
            <person name="Li G."/>
            <person name="Shao Z."/>
        </authorList>
    </citation>
    <scope>NUCLEOTIDE SEQUENCE [LARGE SCALE GENOMIC DNA]</scope>
    <source>
        <strain evidence="20 21">22II-S10r2</strain>
    </source>
</reference>
<evidence type="ECO:0000256" key="2">
    <source>
        <dbReference type="ARBA" id="ARBA00004236"/>
    </source>
</evidence>
<dbReference type="FunFam" id="3.30.565.10:FF:000006">
    <property type="entry name" value="Sensor histidine kinase WalK"/>
    <property type="match status" value="1"/>
</dbReference>
<dbReference type="PRINTS" id="PR00344">
    <property type="entry name" value="BCTRLSENSOR"/>
</dbReference>
<dbReference type="InterPro" id="IPR035965">
    <property type="entry name" value="PAS-like_dom_sf"/>
</dbReference>
<evidence type="ECO:0000256" key="18">
    <source>
        <dbReference type="SAM" id="Phobius"/>
    </source>
</evidence>
<protein>
    <recommendedName>
        <fullName evidence="4">Phosphate regulon sensor protein PhoR</fullName>
        <ecNumber evidence="3">2.7.13.3</ecNumber>
    </recommendedName>
</protein>
<comment type="function">
    <text evidence="17">Member of the two-component regulatory system PhoR/PhoB involved in the phosphate regulon genes expression. PhoR may function as a membrane-associated protein kinase that phosphorylates PhoB in response to environmental signals.</text>
</comment>
<evidence type="ECO:0000313" key="21">
    <source>
        <dbReference type="Proteomes" id="UP000192342"/>
    </source>
</evidence>
<dbReference type="InterPro" id="IPR036097">
    <property type="entry name" value="HisK_dim/P_sf"/>
</dbReference>
<dbReference type="Gene3D" id="3.30.450.20">
    <property type="entry name" value="PAS domain"/>
    <property type="match status" value="1"/>
</dbReference>
<dbReference type="GO" id="GO:0004721">
    <property type="term" value="F:phosphoprotein phosphatase activity"/>
    <property type="evidence" value="ECO:0007669"/>
    <property type="project" value="InterPro"/>
</dbReference>
<dbReference type="AlphaFoldDB" id="A0A1Y1SDE6"/>
<evidence type="ECO:0000256" key="9">
    <source>
        <dbReference type="ARBA" id="ARBA00022679"/>
    </source>
</evidence>
<evidence type="ECO:0000256" key="11">
    <source>
        <dbReference type="ARBA" id="ARBA00022741"/>
    </source>
</evidence>
<dbReference type="InterPro" id="IPR013767">
    <property type="entry name" value="PAS_fold"/>
</dbReference>
<evidence type="ECO:0000256" key="17">
    <source>
        <dbReference type="ARBA" id="ARBA00025207"/>
    </source>
</evidence>
<dbReference type="SUPFAM" id="SSF55874">
    <property type="entry name" value="ATPase domain of HSP90 chaperone/DNA topoisomerase II/histidine kinase"/>
    <property type="match status" value="1"/>
</dbReference>
<dbReference type="CDD" id="cd00082">
    <property type="entry name" value="HisKA"/>
    <property type="match status" value="1"/>
</dbReference>
<dbReference type="SMART" id="SM00388">
    <property type="entry name" value="HisKA"/>
    <property type="match status" value="1"/>
</dbReference>
<dbReference type="Pfam" id="PF02518">
    <property type="entry name" value="HATPase_c"/>
    <property type="match status" value="1"/>
</dbReference>
<dbReference type="GO" id="GO:0000155">
    <property type="term" value="F:phosphorelay sensor kinase activity"/>
    <property type="evidence" value="ECO:0007669"/>
    <property type="project" value="InterPro"/>
</dbReference>
<evidence type="ECO:0000256" key="15">
    <source>
        <dbReference type="ARBA" id="ARBA00023012"/>
    </source>
</evidence>
<dbReference type="PROSITE" id="PS50109">
    <property type="entry name" value="HIS_KIN"/>
    <property type="match status" value="1"/>
</dbReference>
<dbReference type="Gene3D" id="3.30.565.10">
    <property type="entry name" value="Histidine kinase-like ATPase, C-terminal domain"/>
    <property type="match status" value="1"/>
</dbReference>
<comment type="catalytic activity">
    <reaction evidence="1">
        <text>ATP + protein L-histidine = ADP + protein N-phospho-L-histidine.</text>
        <dbReference type="EC" id="2.7.13.3"/>
    </reaction>
</comment>
<dbReference type="OrthoDB" id="9813151at2"/>
<proteinExistence type="predicted"/>
<dbReference type="SMART" id="SM00091">
    <property type="entry name" value="PAS"/>
    <property type="match status" value="1"/>
</dbReference>
<dbReference type="InterPro" id="IPR036890">
    <property type="entry name" value="HATPase_C_sf"/>
</dbReference>
<evidence type="ECO:0000259" key="19">
    <source>
        <dbReference type="PROSITE" id="PS50109"/>
    </source>
</evidence>
<evidence type="ECO:0000313" key="20">
    <source>
        <dbReference type="EMBL" id="ORE86214.1"/>
    </source>
</evidence>
<evidence type="ECO:0000256" key="13">
    <source>
        <dbReference type="ARBA" id="ARBA00022840"/>
    </source>
</evidence>
<gene>
    <name evidence="20" type="ORF">ATO7_12993</name>
</gene>
<dbReference type="InterPro" id="IPR021766">
    <property type="entry name" value="PhoR_N"/>
</dbReference>
<keyword evidence="15" id="KW-0902">Two-component regulatory system</keyword>
<dbReference type="EC" id="2.7.13.3" evidence="3"/>
<dbReference type="SMART" id="SM00387">
    <property type="entry name" value="HATPase_c"/>
    <property type="match status" value="1"/>
</dbReference>
<keyword evidence="8" id="KW-0592">Phosphate transport</keyword>
<dbReference type="Gene3D" id="1.10.287.130">
    <property type="match status" value="1"/>
</dbReference>
<dbReference type="InterPro" id="IPR014310">
    <property type="entry name" value="Sig_transdc_His_kinase_PhoR"/>
</dbReference>
<keyword evidence="11" id="KW-0547">Nucleotide-binding</keyword>
<evidence type="ECO:0000256" key="8">
    <source>
        <dbReference type="ARBA" id="ARBA00022592"/>
    </source>
</evidence>
<dbReference type="PANTHER" id="PTHR45453:SF1">
    <property type="entry name" value="PHOSPHATE REGULON SENSOR PROTEIN PHOR"/>
    <property type="match status" value="1"/>
</dbReference>
<dbReference type="InterPro" id="IPR004358">
    <property type="entry name" value="Sig_transdc_His_kin-like_C"/>
</dbReference>
<sequence length="452" mass="50217">MNRALQAELLRLFGYASLGALLAVPFQAPMVGLCLGLLGFIWHHLWHAAALVRWLNAPKKHELPDGVGIWREIYTGSYERWKQGKKRKRQLRAIVSEFRASTAALPDAAVVLDADGCISWFNEAATNLLDLEGKRDRGIRISHLIRHPEFANYLKADDSEKAGIEIAAPAESGRMLWIRVIAYGQGQKLLIARDVTKMKQLEQSRRDFVANASHELRTPLTVLRGYLDMMAQEAESDEIAAQAGEKDTTDGLAPWHAPLQEMRRQASRMQKIIADLLKLANLEASGRHASDELIDIPALIGASLEEAMVLSDGQHEFIAHVDESLNLRGNQAELHSVISNLLSNALRYTPPQGKIEIFWENRSNGALLRVCDTGIGISPTDLPRLTERFYRADTARSRETGGTGLGLAIVKHALERHEGQLKIRSQLGQGSEFTCHFPRTRSVTRDALAKAG</sequence>
<feature type="transmembrane region" description="Helical" evidence="18">
    <location>
        <begin position="12"/>
        <end position="42"/>
    </location>
</feature>
<dbReference type="GO" id="GO:0005886">
    <property type="term" value="C:plasma membrane"/>
    <property type="evidence" value="ECO:0007669"/>
    <property type="project" value="UniProtKB-SubCell"/>
</dbReference>
<evidence type="ECO:0000256" key="12">
    <source>
        <dbReference type="ARBA" id="ARBA00022777"/>
    </source>
</evidence>
<dbReference type="GO" id="GO:0016036">
    <property type="term" value="P:cellular response to phosphate starvation"/>
    <property type="evidence" value="ECO:0007669"/>
    <property type="project" value="TreeGrafter"/>
</dbReference>
<evidence type="ECO:0000256" key="4">
    <source>
        <dbReference type="ARBA" id="ARBA00019665"/>
    </source>
</evidence>
<keyword evidence="9" id="KW-0808">Transferase</keyword>
<dbReference type="Proteomes" id="UP000192342">
    <property type="component" value="Unassembled WGS sequence"/>
</dbReference>
<evidence type="ECO:0000256" key="5">
    <source>
        <dbReference type="ARBA" id="ARBA00022448"/>
    </source>
</evidence>
<name>A0A1Y1SDE6_9GAMM</name>
<dbReference type="InterPro" id="IPR005467">
    <property type="entry name" value="His_kinase_dom"/>
</dbReference>
<dbReference type="GO" id="GO:0006817">
    <property type="term" value="P:phosphate ion transport"/>
    <property type="evidence" value="ECO:0007669"/>
    <property type="project" value="UniProtKB-KW"/>
</dbReference>
<dbReference type="SUPFAM" id="SSF55785">
    <property type="entry name" value="PYP-like sensor domain (PAS domain)"/>
    <property type="match status" value="1"/>
</dbReference>
<dbReference type="CDD" id="cd00130">
    <property type="entry name" value="PAS"/>
    <property type="match status" value="1"/>
</dbReference>
<evidence type="ECO:0000256" key="10">
    <source>
        <dbReference type="ARBA" id="ARBA00022692"/>
    </source>
</evidence>
<dbReference type="PANTHER" id="PTHR45453">
    <property type="entry name" value="PHOSPHATE REGULON SENSOR PROTEIN PHOR"/>
    <property type="match status" value="1"/>
</dbReference>
<dbReference type="STRING" id="1317117.ATO7_12993"/>
<dbReference type="FunFam" id="1.10.287.130:FF:000001">
    <property type="entry name" value="Two-component sensor histidine kinase"/>
    <property type="match status" value="1"/>
</dbReference>
<dbReference type="Pfam" id="PF00989">
    <property type="entry name" value="PAS"/>
    <property type="match status" value="1"/>
</dbReference>
<dbReference type="InterPro" id="IPR000014">
    <property type="entry name" value="PAS"/>
</dbReference>
<keyword evidence="6" id="KW-1003">Cell membrane</keyword>
<keyword evidence="7" id="KW-0597">Phosphoprotein</keyword>
<keyword evidence="14 18" id="KW-1133">Transmembrane helix</keyword>
<keyword evidence="12 20" id="KW-0418">Kinase</keyword>
<comment type="subcellular location">
    <subcellularLocation>
        <location evidence="2">Cell membrane</location>
    </subcellularLocation>
</comment>
<evidence type="ECO:0000256" key="16">
    <source>
        <dbReference type="ARBA" id="ARBA00023136"/>
    </source>
</evidence>
<evidence type="ECO:0000256" key="7">
    <source>
        <dbReference type="ARBA" id="ARBA00022553"/>
    </source>
</evidence>
<dbReference type="GO" id="GO:0006355">
    <property type="term" value="P:regulation of DNA-templated transcription"/>
    <property type="evidence" value="ECO:0007669"/>
    <property type="project" value="InterPro"/>
</dbReference>